<feature type="repeat" description="WD" evidence="3">
    <location>
        <begin position="71"/>
        <end position="106"/>
    </location>
</feature>
<accession>A0A061RLM8</accession>
<dbReference type="PROSITE" id="PS50294">
    <property type="entry name" value="WD_REPEATS_REGION"/>
    <property type="match status" value="2"/>
</dbReference>
<sequence length="439" mass="46216">MPRSKRGSKQVTASKNETIPFDSAPASEATANAKEPIEVSPTSQKQWISMSPDDLTAGFGKLISDNSPYVAGAHRKRIFDLSFRPDDSSILASASDDDTAVVWGLEGPRWRQRLVLRGHSDCVLRVAWAPGGAAIATGSADGTVALWNCAGSEANGGVSLCPSARLTGHPEEVYACEFLRSCWGSRLASASGDSVFLWDPERPALLQRSSTRDEGIEALQLEDGPPDPRLGYVFGLRESPAGGLLAAACSDGHVCTWGLSAGGTIEPASRMRLHSGMACGIAISPDGRQLVSTSHNGELVVVDPRMWRVTMRFLSDCVLMSPVFVPGQQGASALICAGSDGRLWSFSLAEGGTLQGNSRALSQLGAEQLAAAASADAKRVACAGELAQLPRGEESAAALDAHLGVDAVSWDQSQPVLMSNNPVHQAQLSLRAVISVWDL</sequence>
<gene>
    <name evidence="5" type="ORF">TSPGSL018_1488</name>
</gene>
<name>A0A061RLM8_9CHLO</name>
<proteinExistence type="predicted"/>
<organism evidence="5">
    <name type="scientific">Tetraselmis sp. GSL018</name>
    <dbReference type="NCBI Taxonomy" id="582737"/>
    <lineage>
        <taxon>Eukaryota</taxon>
        <taxon>Viridiplantae</taxon>
        <taxon>Chlorophyta</taxon>
        <taxon>core chlorophytes</taxon>
        <taxon>Chlorodendrophyceae</taxon>
        <taxon>Chlorodendrales</taxon>
        <taxon>Chlorodendraceae</taxon>
        <taxon>Tetraselmis</taxon>
    </lineage>
</organism>
<dbReference type="PROSITE" id="PS50082">
    <property type="entry name" value="WD_REPEATS_2"/>
    <property type="match status" value="2"/>
</dbReference>
<dbReference type="InterPro" id="IPR001680">
    <property type="entry name" value="WD40_rpt"/>
</dbReference>
<feature type="repeat" description="WD" evidence="3">
    <location>
        <begin position="116"/>
        <end position="148"/>
    </location>
</feature>
<evidence type="ECO:0000313" key="5">
    <source>
        <dbReference type="EMBL" id="JAC71619.1"/>
    </source>
</evidence>
<dbReference type="SMART" id="SM00320">
    <property type="entry name" value="WD40"/>
    <property type="match status" value="5"/>
</dbReference>
<protein>
    <submittedName>
        <fullName evidence="5">Wd40 repeat-containing protein</fullName>
    </submittedName>
</protein>
<dbReference type="Gene3D" id="2.130.10.10">
    <property type="entry name" value="YVTN repeat-like/Quinoprotein amine dehydrogenase"/>
    <property type="match status" value="2"/>
</dbReference>
<dbReference type="AlphaFoldDB" id="A0A061RLM8"/>
<dbReference type="InterPro" id="IPR036322">
    <property type="entry name" value="WD40_repeat_dom_sf"/>
</dbReference>
<dbReference type="Pfam" id="PF00400">
    <property type="entry name" value="WD40"/>
    <property type="match status" value="2"/>
</dbReference>
<dbReference type="SUPFAM" id="SSF50978">
    <property type="entry name" value="WD40 repeat-like"/>
    <property type="match status" value="1"/>
</dbReference>
<keyword evidence="2" id="KW-0677">Repeat</keyword>
<dbReference type="EMBL" id="GBEZ01014458">
    <property type="protein sequence ID" value="JAC71619.1"/>
    <property type="molecule type" value="Transcribed_RNA"/>
</dbReference>
<evidence type="ECO:0000256" key="4">
    <source>
        <dbReference type="SAM" id="MobiDB-lite"/>
    </source>
</evidence>
<dbReference type="PANTHER" id="PTHR44129">
    <property type="entry name" value="WD REPEAT-CONTAINING PROTEIN POP1"/>
    <property type="match status" value="1"/>
</dbReference>
<feature type="region of interest" description="Disordered" evidence="4">
    <location>
        <begin position="1"/>
        <end position="45"/>
    </location>
</feature>
<dbReference type="InterPro" id="IPR015943">
    <property type="entry name" value="WD40/YVTN_repeat-like_dom_sf"/>
</dbReference>
<evidence type="ECO:0000256" key="1">
    <source>
        <dbReference type="ARBA" id="ARBA00022574"/>
    </source>
</evidence>
<evidence type="ECO:0000256" key="3">
    <source>
        <dbReference type="PROSITE-ProRule" id="PRU00221"/>
    </source>
</evidence>
<keyword evidence="1 3" id="KW-0853">WD repeat</keyword>
<evidence type="ECO:0000256" key="2">
    <source>
        <dbReference type="ARBA" id="ARBA00022737"/>
    </source>
</evidence>
<reference evidence="5" key="1">
    <citation type="submission" date="2014-05" db="EMBL/GenBank/DDBJ databases">
        <title>The transcriptome of the halophilic microalga Tetraselmis sp. GSL018 isolated from the Great Salt Lake, Utah.</title>
        <authorList>
            <person name="Jinkerson R.E."/>
            <person name="D'Adamo S."/>
            <person name="Posewitz M.C."/>
        </authorList>
    </citation>
    <scope>NUCLEOTIDE SEQUENCE</scope>
    <source>
        <strain evidence="5">GSL018</strain>
    </source>
</reference>
<dbReference type="InterPro" id="IPR050349">
    <property type="entry name" value="WD_LIS1/nudF_dynein_reg"/>
</dbReference>